<evidence type="ECO:0000256" key="4">
    <source>
        <dbReference type="ARBA" id="ARBA00022989"/>
    </source>
</evidence>
<dbReference type="GO" id="GO:0016020">
    <property type="term" value="C:membrane"/>
    <property type="evidence" value="ECO:0007669"/>
    <property type="project" value="UniProtKB-SubCell"/>
</dbReference>
<dbReference type="PANTHER" id="PTHR10877">
    <property type="entry name" value="POLYCYSTIN FAMILY MEMBER"/>
    <property type="match status" value="1"/>
</dbReference>
<feature type="transmembrane region" description="Helical" evidence="9">
    <location>
        <begin position="396"/>
        <end position="417"/>
    </location>
</feature>
<dbReference type="GO" id="GO:0005509">
    <property type="term" value="F:calcium ion binding"/>
    <property type="evidence" value="ECO:0007669"/>
    <property type="project" value="InterPro"/>
</dbReference>
<feature type="transmembrane region" description="Helical" evidence="9">
    <location>
        <begin position="355"/>
        <end position="375"/>
    </location>
</feature>
<comment type="subcellular location">
    <subcellularLocation>
        <location evidence="1">Membrane</location>
        <topology evidence="1">Multi-pass membrane protein</topology>
    </subcellularLocation>
</comment>
<feature type="region of interest" description="Disordered" evidence="8">
    <location>
        <begin position="557"/>
        <end position="597"/>
    </location>
</feature>
<evidence type="ECO:0000256" key="8">
    <source>
        <dbReference type="SAM" id="MobiDB-lite"/>
    </source>
</evidence>
<evidence type="ECO:0000259" key="11">
    <source>
        <dbReference type="Pfam" id="PF20519"/>
    </source>
</evidence>
<reference evidence="12" key="1">
    <citation type="submission" date="2021-01" db="EMBL/GenBank/DDBJ databases">
        <authorList>
            <person name="Corre E."/>
            <person name="Pelletier E."/>
            <person name="Niang G."/>
            <person name="Scheremetjew M."/>
            <person name="Finn R."/>
            <person name="Kale V."/>
            <person name="Holt S."/>
            <person name="Cochrane G."/>
            <person name="Meng A."/>
            <person name="Brown T."/>
            <person name="Cohen L."/>
        </authorList>
    </citation>
    <scope>NUCLEOTIDE SEQUENCE</scope>
    <source>
        <strain evidence="12">CCMP3107</strain>
    </source>
</reference>
<accession>A0A6V1NN28</accession>
<organism evidence="12">
    <name type="scientific">Heterosigma akashiwo</name>
    <name type="common">Chromophytic alga</name>
    <name type="synonym">Heterosigma carterae</name>
    <dbReference type="NCBI Taxonomy" id="2829"/>
    <lineage>
        <taxon>Eukaryota</taxon>
        <taxon>Sar</taxon>
        <taxon>Stramenopiles</taxon>
        <taxon>Ochrophyta</taxon>
        <taxon>Raphidophyceae</taxon>
        <taxon>Chattonellales</taxon>
        <taxon>Chattonellaceae</taxon>
        <taxon>Heterosigma</taxon>
    </lineage>
</organism>
<evidence type="ECO:0000256" key="9">
    <source>
        <dbReference type="SAM" id="Phobius"/>
    </source>
</evidence>
<evidence type="ECO:0000313" key="12">
    <source>
        <dbReference type="EMBL" id="CAE0624483.1"/>
    </source>
</evidence>
<dbReference type="InterPro" id="IPR046791">
    <property type="entry name" value="Polycystin_dom"/>
</dbReference>
<feature type="domain" description="Polycystin" evidence="11">
    <location>
        <begin position="39"/>
        <end position="238"/>
    </location>
</feature>
<evidence type="ECO:0000256" key="7">
    <source>
        <dbReference type="PIRSR" id="PIRSR603915-2"/>
    </source>
</evidence>
<keyword evidence="3 9" id="KW-0812">Transmembrane</keyword>
<feature type="transmembrane region" description="Helical" evidence="9">
    <location>
        <begin position="454"/>
        <end position="475"/>
    </location>
</feature>
<dbReference type="EMBL" id="HBIU01007979">
    <property type="protein sequence ID" value="CAE0624483.1"/>
    <property type="molecule type" value="Transcribed_RNA"/>
</dbReference>
<evidence type="ECO:0000256" key="5">
    <source>
        <dbReference type="ARBA" id="ARBA00023136"/>
    </source>
</evidence>
<dbReference type="Pfam" id="PF20519">
    <property type="entry name" value="Polycystin_dom"/>
    <property type="match status" value="1"/>
</dbReference>
<name>A0A6V1NN28_HETAK</name>
<evidence type="ECO:0000256" key="1">
    <source>
        <dbReference type="ARBA" id="ARBA00004141"/>
    </source>
</evidence>
<feature type="compositionally biased region" description="Polar residues" evidence="8">
    <location>
        <begin position="672"/>
        <end position="683"/>
    </location>
</feature>
<sequence length="696" mass="78832">MAVFVLIIFLPQDIDQGYQTQLSIRRQLLETELTRDIFFEDITLVDEWYKFMKDIYVPTIYRRTYYNGQSYPRNKAAWYQPYFVNEANLVLGITRIRQVRLRAASTCTVVSFLEDRFNECLGDYSADDEDTARWTFGARGLNYKSADKLDDGTSAWQSPLTLAWYDAGGYVVDLPWKAKHALDELESLQANGFIDQRTRAVFVDFTAYNPNNDHLFYGRLALEMLATGKVLASAHLDAGPVYRDNRALAFAPGSNKGALGALLLEFGLYALVALHLTRWVRKIVDFGSFLSYLRVPWNLMDMGMAFCVFALVVFRCTYMIRMANFQYDVADDLDDDELDYDSFVPLRVSMLMYRLSRNFLALAVLLAFLKAFKFLGVTKRLAQFADTVFRAYKSMLTLCFILGTICAGYAIAFHMAFGHAVARFQNFTESLLALLLSILGDFDLDELRAVNPILGVLLFVSYVLIVLFVTLSMMLKIVDDTYTSVVEDFAADGEENENLGMHLKYAFLGMAHDLYWWVKLKQTLHSARRLRATAQRLRADAGRSDLEVKLAEAAAQAKGEEAEQLEQEGAERRRRRAENRARGRGPGGGHPHGLNLRNLAEVREEEVAPESVEDRAALAHHRQAVVLKLATRLARAVEYRIGQQHGVQFDDNRNGKAVSGAQKIKQHHHQARGQQQNSKNIDSSRGAAGDTLPRPN</sequence>
<dbReference type="PANTHER" id="PTHR10877:SF183">
    <property type="entry name" value="AT14535P-RELATED"/>
    <property type="match status" value="1"/>
</dbReference>
<comment type="similarity">
    <text evidence="2">Belongs to the polycystin family.</text>
</comment>
<proteinExistence type="inferred from homology"/>
<keyword evidence="5 9" id="KW-0472">Membrane</keyword>
<feature type="region of interest" description="Disordered" evidence="8">
    <location>
        <begin position="648"/>
        <end position="696"/>
    </location>
</feature>
<feature type="transmembrane region" description="Helical" evidence="9">
    <location>
        <begin position="257"/>
        <end position="276"/>
    </location>
</feature>
<feature type="domain" description="Polycystin cation channel PKD1/PKD2" evidence="10">
    <location>
        <begin position="276"/>
        <end position="485"/>
    </location>
</feature>
<dbReference type="InterPro" id="IPR003915">
    <property type="entry name" value="PKD_2"/>
</dbReference>
<protein>
    <submittedName>
        <fullName evidence="12">Uncharacterized protein</fullName>
    </submittedName>
</protein>
<feature type="transmembrane region" description="Helical" evidence="9">
    <location>
        <begin position="297"/>
        <end position="320"/>
    </location>
</feature>
<feature type="disulfide bond" evidence="7">
    <location>
        <begin position="107"/>
        <end position="120"/>
    </location>
</feature>
<evidence type="ECO:0000259" key="10">
    <source>
        <dbReference type="Pfam" id="PF08016"/>
    </source>
</evidence>
<dbReference type="Pfam" id="PF08016">
    <property type="entry name" value="PKD_channel"/>
    <property type="match status" value="1"/>
</dbReference>
<dbReference type="InterPro" id="IPR013122">
    <property type="entry name" value="PKD1_2_channel"/>
</dbReference>
<dbReference type="AlphaFoldDB" id="A0A6V1NN28"/>
<dbReference type="PRINTS" id="PR01433">
    <property type="entry name" value="POLYCYSTIN2"/>
</dbReference>
<keyword evidence="4 9" id="KW-1133">Transmembrane helix</keyword>
<gene>
    <name evidence="12" type="ORF">HAKA00212_LOCUS3150</name>
</gene>
<dbReference type="InterPro" id="IPR051223">
    <property type="entry name" value="Polycystin"/>
</dbReference>
<keyword evidence="6" id="KW-0325">Glycoprotein</keyword>
<evidence type="ECO:0000256" key="6">
    <source>
        <dbReference type="ARBA" id="ARBA00023180"/>
    </source>
</evidence>
<evidence type="ECO:0000256" key="3">
    <source>
        <dbReference type="ARBA" id="ARBA00022692"/>
    </source>
</evidence>
<dbReference type="Gene3D" id="1.10.287.70">
    <property type="match status" value="1"/>
</dbReference>
<evidence type="ECO:0000256" key="2">
    <source>
        <dbReference type="ARBA" id="ARBA00007200"/>
    </source>
</evidence>